<name>A0AAE5H666_CLOBE</name>
<feature type="domain" description="Tail sheath protein C-terminal" evidence="3">
    <location>
        <begin position="238"/>
        <end position="355"/>
    </location>
</feature>
<dbReference type="Proteomes" id="UP000822184">
    <property type="component" value="Unassembled WGS sequence"/>
</dbReference>
<comment type="similarity">
    <text evidence="1">Belongs to the myoviridae tail sheath protein family.</text>
</comment>
<comment type="caution">
    <text evidence="4">The sequence shown here is derived from an EMBL/GenBank/DDBJ whole genome shotgun (WGS) entry which is preliminary data.</text>
</comment>
<dbReference type="InterPro" id="IPR020287">
    <property type="entry name" value="Tail_sheath_C"/>
</dbReference>
<evidence type="ECO:0000313" key="5">
    <source>
        <dbReference type="Proteomes" id="UP000822184"/>
    </source>
</evidence>
<dbReference type="Pfam" id="PF17482">
    <property type="entry name" value="Phage_sheath_1C"/>
    <property type="match status" value="1"/>
</dbReference>
<evidence type="ECO:0000259" key="2">
    <source>
        <dbReference type="Pfam" id="PF04984"/>
    </source>
</evidence>
<evidence type="ECO:0000313" key="4">
    <source>
        <dbReference type="EMBL" id="NSB15832.1"/>
    </source>
</evidence>
<dbReference type="RefSeq" id="WP_077855543.1">
    <property type="nucleotide sequence ID" value="NZ_JABTDW010000001.1"/>
</dbReference>
<feature type="domain" description="Tail sheath protein subtilisin-like" evidence="2">
    <location>
        <begin position="82"/>
        <end position="195"/>
    </location>
</feature>
<dbReference type="Gene3D" id="3.40.50.11790">
    <property type="match status" value="1"/>
</dbReference>
<sequence length="361" mass="40401">MAMQKIMIMLKALAESGSSRSKRGIVCLILDDPNVTGLHTYTRLRNVKEEYSVNNKAIITRCFSDRGVKNLKVACFNSAAQTPESIEKALTILNDVKFNYMACPTVSDNNDKLKIAQFIKDQRKNNNILVKAVLHDYAGDYEGLINFINNKINMSDGTTTYTGLEFTVDIACLAANCGLDSSLTNMVLDGVKSVDVVGDDLDTLVDEGKLFLFYDNDLESVVLSKGVNSKVTIGADEKDSLKKIRVVDIFDMIRDDLKVTFKKSYQGKVNNSLSKKRLLISAFNSYMRTMVKQGALNDGETSETWLDVEAQKDYLEDQKGYDCSNMKDEEILACDTDEKVFVKGRVYVVDAMEDLDLILNY</sequence>
<evidence type="ECO:0000259" key="3">
    <source>
        <dbReference type="Pfam" id="PF17482"/>
    </source>
</evidence>
<dbReference type="AlphaFoldDB" id="A0AAE5H666"/>
<dbReference type="EMBL" id="JABTDW010000001">
    <property type="protein sequence ID" value="NSB15832.1"/>
    <property type="molecule type" value="Genomic_DNA"/>
</dbReference>
<evidence type="ECO:0000256" key="1">
    <source>
        <dbReference type="ARBA" id="ARBA00008005"/>
    </source>
</evidence>
<accession>A0AAE5H666</accession>
<protein>
    <recommendedName>
        <fullName evidence="6">Phage tail sheath protein</fullName>
    </recommendedName>
</protein>
<dbReference type="Gene3D" id="3.30.1370.220">
    <property type="match status" value="1"/>
</dbReference>
<dbReference type="InterPro" id="IPR035089">
    <property type="entry name" value="Phage_sheath_subtilisin"/>
</dbReference>
<gene>
    <name evidence="4" type="ORF">BCD95_004091</name>
</gene>
<organism evidence="4 5">
    <name type="scientific">Clostridium beijerinckii</name>
    <name type="common">Clostridium MP</name>
    <dbReference type="NCBI Taxonomy" id="1520"/>
    <lineage>
        <taxon>Bacteria</taxon>
        <taxon>Bacillati</taxon>
        <taxon>Bacillota</taxon>
        <taxon>Clostridia</taxon>
        <taxon>Eubacteriales</taxon>
        <taxon>Clostridiaceae</taxon>
        <taxon>Clostridium</taxon>
    </lineage>
</organism>
<reference evidence="4" key="1">
    <citation type="submission" date="2020-06" db="EMBL/GenBank/DDBJ databases">
        <title>Genomic insights into acetone-butanol-ethanol (ABE) fermentation by sequencing solventogenic clostridia strains.</title>
        <authorList>
            <person name="Brown S."/>
        </authorList>
    </citation>
    <scope>NUCLEOTIDE SEQUENCE</scope>
    <source>
        <strain evidence="4">DJ123</strain>
    </source>
</reference>
<evidence type="ECO:0008006" key="6">
    <source>
        <dbReference type="Google" id="ProtNLM"/>
    </source>
</evidence>
<dbReference type="Pfam" id="PF04984">
    <property type="entry name" value="Phage_sheath_1"/>
    <property type="match status" value="1"/>
</dbReference>
<proteinExistence type="inferred from homology"/>